<organism evidence="6 7">
    <name type="scientific">Virgibacillus sediminis</name>
    <dbReference type="NCBI Taxonomy" id="202260"/>
    <lineage>
        <taxon>Bacteria</taxon>
        <taxon>Bacillati</taxon>
        <taxon>Bacillota</taxon>
        <taxon>Bacilli</taxon>
        <taxon>Bacillales</taxon>
        <taxon>Bacillaceae</taxon>
        <taxon>Virgibacillus</taxon>
    </lineage>
</organism>
<evidence type="ECO:0000259" key="4">
    <source>
        <dbReference type="PROSITE" id="PS51071"/>
    </source>
</evidence>
<evidence type="ECO:0000256" key="2">
    <source>
        <dbReference type="ARBA" id="ARBA00023125"/>
    </source>
</evidence>
<evidence type="ECO:0000313" key="6">
    <source>
        <dbReference type="EMBL" id="MFC2949428.1"/>
    </source>
</evidence>
<dbReference type="InterPro" id="IPR009057">
    <property type="entry name" value="Homeodomain-like_sf"/>
</dbReference>
<dbReference type="CDD" id="cd05013">
    <property type="entry name" value="SIS_RpiR"/>
    <property type="match status" value="1"/>
</dbReference>
<keyword evidence="7" id="KW-1185">Reference proteome</keyword>
<keyword evidence="2" id="KW-0238">DNA-binding</keyword>
<dbReference type="InterPro" id="IPR001347">
    <property type="entry name" value="SIS_dom"/>
</dbReference>
<dbReference type="Gene3D" id="3.40.50.10490">
    <property type="entry name" value="Glucose-6-phosphate isomerase like protein, domain 1"/>
    <property type="match status" value="1"/>
</dbReference>
<feature type="domain" description="HTH rpiR-type" evidence="4">
    <location>
        <begin position="7"/>
        <end position="83"/>
    </location>
</feature>
<dbReference type="PROSITE" id="PS51071">
    <property type="entry name" value="HTH_RPIR"/>
    <property type="match status" value="1"/>
</dbReference>
<feature type="domain" description="SIS" evidence="5">
    <location>
        <begin position="127"/>
        <end position="267"/>
    </location>
</feature>
<dbReference type="InterPro" id="IPR000281">
    <property type="entry name" value="HTH_RpiR"/>
</dbReference>
<dbReference type="PANTHER" id="PTHR30514">
    <property type="entry name" value="GLUCOKINASE"/>
    <property type="match status" value="1"/>
</dbReference>
<dbReference type="InterPro" id="IPR047640">
    <property type="entry name" value="RpiR-like"/>
</dbReference>
<dbReference type="Pfam" id="PF01380">
    <property type="entry name" value="SIS"/>
    <property type="match status" value="1"/>
</dbReference>
<keyword evidence="1" id="KW-0805">Transcription regulation</keyword>
<dbReference type="InterPro" id="IPR046348">
    <property type="entry name" value="SIS_dom_sf"/>
</dbReference>
<dbReference type="SUPFAM" id="SSF53697">
    <property type="entry name" value="SIS domain"/>
    <property type="match status" value="1"/>
</dbReference>
<dbReference type="Gene3D" id="1.10.10.10">
    <property type="entry name" value="Winged helix-like DNA-binding domain superfamily/Winged helix DNA-binding domain"/>
    <property type="match status" value="1"/>
</dbReference>
<sequence>MDIKENKHCLIRIRSNYPSFTQTERRVADYIMEHPQRVVNGSINEVADDIGIAVSTVFRFCKTIGFKGYQAMKIVLATEINGPENGRQESIAETDNEAKVTEKIFRENMKTLEETLGVLDMEAVRAAVELLTGARKVEFFGFGGSNLIAMEAYLKLIRTGIPVYAQSDSHMQVVSASQMTDSDVAVLISHSGATRDILDVLDTLKDQQVKTIAITNFSKSPLSGRADVVLTTVARETDYRPEAMSSRLAQLSILDALYVNVLVAQKEKGKTALGKVRKAIAGKRI</sequence>
<evidence type="ECO:0000256" key="1">
    <source>
        <dbReference type="ARBA" id="ARBA00023015"/>
    </source>
</evidence>
<keyword evidence="3" id="KW-0804">Transcription</keyword>
<evidence type="ECO:0000313" key="7">
    <source>
        <dbReference type="Proteomes" id="UP001595387"/>
    </source>
</evidence>
<name>A0ABV7A9B4_9BACI</name>
<dbReference type="PROSITE" id="PS51464">
    <property type="entry name" value="SIS"/>
    <property type="match status" value="1"/>
</dbReference>
<gene>
    <name evidence="6" type="ORF">ACFODW_13995</name>
</gene>
<dbReference type="SUPFAM" id="SSF46689">
    <property type="entry name" value="Homeodomain-like"/>
    <property type="match status" value="1"/>
</dbReference>
<evidence type="ECO:0000256" key="3">
    <source>
        <dbReference type="ARBA" id="ARBA00023163"/>
    </source>
</evidence>
<comment type="caution">
    <text evidence="6">The sequence shown here is derived from an EMBL/GenBank/DDBJ whole genome shotgun (WGS) entry which is preliminary data.</text>
</comment>
<dbReference type="PANTHER" id="PTHR30514:SF1">
    <property type="entry name" value="HTH-TYPE TRANSCRIPTIONAL REGULATOR HEXR-RELATED"/>
    <property type="match status" value="1"/>
</dbReference>
<dbReference type="InterPro" id="IPR035472">
    <property type="entry name" value="RpiR-like_SIS"/>
</dbReference>
<dbReference type="EMBL" id="JBHRRZ010000036">
    <property type="protein sequence ID" value="MFC2949428.1"/>
    <property type="molecule type" value="Genomic_DNA"/>
</dbReference>
<accession>A0ABV7A9B4</accession>
<dbReference type="InterPro" id="IPR036388">
    <property type="entry name" value="WH-like_DNA-bd_sf"/>
</dbReference>
<protein>
    <submittedName>
        <fullName evidence="6">MurR/RpiR family transcriptional regulator</fullName>
    </submittedName>
</protein>
<evidence type="ECO:0000259" key="5">
    <source>
        <dbReference type="PROSITE" id="PS51464"/>
    </source>
</evidence>
<dbReference type="Pfam" id="PF01418">
    <property type="entry name" value="HTH_6"/>
    <property type="match status" value="1"/>
</dbReference>
<reference evidence="7" key="1">
    <citation type="journal article" date="2019" name="Int. J. Syst. Evol. Microbiol.">
        <title>The Global Catalogue of Microorganisms (GCM) 10K type strain sequencing project: providing services to taxonomists for standard genome sequencing and annotation.</title>
        <authorList>
            <consortium name="The Broad Institute Genomics Platform"/>
            <consortium name="The Broad Institute Genome Sequencing Center for Infectious Disease"/>
            <person name="Wu L."/>
            <person name="Ma J."/>
        </authorList>
    </citation>
    <scope>NUCLEOTIDE SEQUENCE [LARGE SCALE GENOMIC DNA]</scope>
    <source>
        <strain evidence="7">KCTC 13193</strain>
    </source>
</reference>
<dbReference type="Proteomes" id="UP001595387">
    <property type="component" value="Unassembled WGS sequence"/>
</dbReference>
<proteinExistence type="predicted"/>
<dbReference type="RefSeq" id="WP_390307398.1">
    <property type="nucleotide sequence ID" value="NZ_JBHRRZ010000036.1"/>
</dbReference>